<name>A0A5K1IVG7_9ACTN</name>
<dbReference type="EMBL" id="CABWIC010000007">
    <property type="protein sequence ID" value="VWL93085.1"/>
    <property type="molecule type" value="Genomic_DNA"/>
</dbReference>
<evidence type="ECO:0000313" key="1">
    <source>
        <dbReference type="EMBL" id="VWL93085.1"/>
    </source>
</evidence>
<gene>
    <name evidence="1" type="ORF">JKKLCJKK_00698</name>
</gene>
<reference evidence="1 2" key="1">
    <citation type="submission" date="2019-10" db="EMBL/GenBank/DDBJ databases">
        <authorList>
            <person name="Wolf R A."/>
        </authorList>
    </citation>
    <scope>NUCLEOTIDE SEQUENCE [LARGE SCALE GENOMIC DNA]</scope>
    <source>
        <strain evidence="1">Collinsella_intestinalis_DSM_13632</strain>
    </source>
</reference>
<dbReference type="Proteomes" id="UP000405524">
    <property type="component" value="Unassembled WGS sequence"/>
</dbReference>
<proteinExistence type="predicted"/>
<accession>A0A5K1IVG7</accession>
<dbReference type="AlphaFoldDB" id="A0A5K1IVG7"/>
<protein>
    <submittedName>
        <fullName evidence="1">Uncharacterized protein</fullName>
    </submittedName>
</protein>
<evidence type="ECO:0000313" key="2">
    <source>
        <dbReference type="Proteomes" id="UP000405524"/>
    </source>
</evidence>
<organism evidence="1 2">
    <name type="scientific">Collinsella intestinalis</name>
    <dbReference type="NCBI Taxonomy" id="147207"/>
    <lineage>
        <taxon>Bacteria</taxon>
        <taxon>Bacillati</taxon>
        <taxon>Actinomycetota</taxon>
        <taxon>Coriobacteriia</taxon>
        <taxon>Coriobacteriales</taxon>
        <taxon>Coriobacteriaceae</taxon>
        <taxon>Collinsella</taxon>
    </lineage>
</organism>
<sequence>MTGEMAYARCGLRACETLLVPLGLLRMEGVDAS</sequence>